<gene>
    <name evidence="2" type="ORF">MKZ38_002841</name>
</gene>
<evidence type="ECO:0000313" key="3">
    <source>
        <dbReference type="Proteomes" id="UP001201980"/>
    </source>
</evidence>
<reference evidence="2" key="1">
    <citation type="submission" date="2022-07" db="EMBL/GenBank/DDBJ databases">
        <title>Draft genome sequence of Zalerion maritima ATCC 34329, a (micro)plastics degrading marine fungus.</title>
        <authorList>
            <person name="Paco A."/>
            <person name="Goncalves M.F.M."/>
            <person name="Rocha-Santos T.A.P."/>
            <person name="Alves A."/>
        </authorList>
    </citation>
    <scope>NUCLEOTIDE SEQUENCE</scope>
    <source>
        <strain evidence="2">ATCC 34329</strain>
    </source>
</reference>
<accession>A0AAD5RWW6</accession>
<keyword evidence="3" id="KW-1185">Reference proteome</keyword>
<evidence type="ECO:0000313" key="2">
    <source>
        <dbReference type="EMBL" id="KAJ2906126.1"/>
    </source>
</evidence>
<organism evidence="2 3">
    <name type="scientific">Zalerion maritima</name>
    <dbReference type="NCBI Taxonomy" id="339359"/>
    <lineage>
        <taxon>Eukaryota</taxon>
        <taxon>Fungi</taxon>
        <taxon>Dikarya</taxon>
        <taxon>Ascomycota</taxon>
        <taxon>Pezizomycotina</taxon>
        <taxon>Sordariomycetes</taxon>
        <taxon>Lulworthiomycetidae</taxon>
        <taxon>Lulworthiales</taxon>
        <taxon>Lulworthiaceae</taxon>
        <taxon>Zalerion</taxon>
    </lineage>
</organism>
<feature type="compositionally biased region" description="Basic and acidic residues" evidence="1">
    <location>
        <begin position="176"/>
        <end position="190"/>
    </location>
</feature>
<evidence type="ECO:0000256" key="1">
    <source>
        <dbReference type="SAM" id="MobiDB-lite"/>
    </source>
</evidence>
<protein>
    <submittedName>
        <fullName evidence="2">Uncharacterized protein</fullName>
    </submittedName>
</protein>
<proteinExistence type="predicted"/>
<feature type="compositionally biased region" description="Low complexity" evidence="1">
    <location>
        <begin position="74"/>
        <end position="112"/>
    </location>
</feature>
<sequence length="210" mass="21898">MDFLSGNKDSKKSSSSSSNQQGQPKEDYVDKGMSSKFTLPFGVSNHSSPSSPSSSRPSSSSFRPRAKSLAAPCRSSVTATAVTSRSPTSSRSSSASSRKSSKSNSTQSSSSSLISFPPPEQVNDSISIPSTPCAESAPSSSTVIGPEDPLLIKTPIEKPTFSFVAPRAFGMAASKSGHEVDRNTSEKITDSGRGLYEKATGTKVSDKVSN</sequence>
<feature type="region of interest" description="Disordered" evidence="1">
    <location>
        <begin position="1"/>
        <end position="148"/>
    </location>
</feature>
<dbReference type="AlphaFoldDB" id="A0AAD5RWW6"/>
<feature type="region of interest" description="Disordered" evidence="1">
    <location>
        <begin position="173"/>
        <end position="210"/>
    </location>
</feature>
<dbReference type="EMBL" id="JAKWBI020000018">
    <property type="protein sequence ID" value="KAJ2906126.1"/>
    <property type="molecule type" value="Genomic_DNA"/>
</dbReference>
<name>A0AAD5RWW6_9PEZI</name>
<dbReference type="Proteomes" id="UP001201980">
    <property type="component" value="Unassembled WGS sequence"/>
</dbReference>
<feature type="compositionally biased region" description="Low complexity" evidence="1">
    <location>
        <begin position="47"/>
        <end position="63"/>
    </location>
</feature>
<comment type="caution">
    <text evidence="2">The sequence shown here is derived from an EMBL/GenBank/DDBJ whole genome shotgun (WGS) entry which is preliminary data.</text>
</comment>